<name>A0ABS7E9F6_9GAMM</name>
<accession>A0ABS7E9F6</accession>
<protein>
    <recommendedName>
        <fullName evidence="3">HPt domain-containing protein</fullName>
    </recommendedName>
</protein>
<dbReference type="RefSeq" id="WP_220111600.1">
    <property type="nucleotide sequence ID" value="NZ_JAHZST010000024.1"/>
</dbReference>
<evidence type="ECO:0008006" key="3">
    <source>
        <dbReference type="Google" id="ProtNLM"/>
    </source>
</evidence>
<dbReference type="Proteomes" id="UP001195963">
    <property type="component" value="Unassembled WGS sequence"/>
</dbReference>
<comment type="caution">
    <text evidence="1">The sequence shown here is derived from an EMBL/GenBank/DDBJ whole genome shotgun (WGS) entry which is preliminary data.</text>
</comment>
<evidence type="ECO:0000313" key="1">
    <source>
        <dbReference type="EMBL" id="MBW8186300.1"/>
    </source>
</evidence>
<gene>
    <name evidence="1" type="ORF">K0625_22000</name>
</gene>
<keyword evidence="2" id="KW-1185">Reference proteome</keyword>
<dbReference type="EMBL" id="JAHZST010000024">
    <property type="protein sequence ID" value="MBW8186300.1"/>
    <property type="molecule type" value="Genomic_DNA"/>
</dbReference>
<proteinExistence type="predicted"/>
<sequence length="104" mass="12121">MSSQVNDIYIQQKIRFFLNHHAENDRKRLLKILQDEVILLNEAVTCVNSTDKEALAALKHRLKGICCYLMIQIETIFCYPDSKFELMLIVQVLQNQIVVVLDEV</sequence>
<reference evidence="1 2" key="1">
    <citation type="submission" date="2021-07" db="EMBL/GenBank/DDBJ databases">
        <title>Shewanella sp. nov, isolated from SCS.</title>
        <authorList>
            <person name="Cao W.R."/>
        </authorList>
    </citation>
    <scope>NUCLEOTIDE SEQUENCE [LARGE SCALE GENOMIC DNA]</scope>
    <source>
        <strain evidence="1 2">NR704-98</strain>
    </source>
</reference>
<evidence type="ECO:0000313" key="2">
    <source>
        <dbReference type="Proteomes" id="UP001195963"/>
    </source>
</evidence>
<organism evidence="1 2">
    <name type="scientific">Shewanella nanhaiensis</name>
    <dbReference type="NCBI Taxonomy" id="2864872"/>
    <lineage>
        <taxon>Bacteria</taxon>
        <taxon>Pseudomonadati</taxon>
        <taxon>Pseudomonadota</taxon>
        <taxon>Gammaproteobacteria</taxon>
        <taxon>Alteromonadales</taxon>
        <taxon>Shewanellaceae</taxon>
        <taxon>Shewanella</taxon>
    </lineage>
</organism>